<proteinExistence type="inferred from homology"/>
<dbReference type="PANTHER" id="PTHR10412">
    <property type="entry name" value="MANNOSYL-OLIGOSACCHARIDE GLUCOSIDASE"/>
    <property type="match status" value="1"/>
</dbReference>
<dbReference type="InterPro" id="IPR012341">
    <property type="entry name" value="6hp_glycosidase-like_sf"/>
</dbReference>
<accession>A0A9D2MIL9</accession>
<keyword evidence="3" id="KW-0326">Glycosidase</keyword>
<comment type="similarity">
    <text evidence="1">Belongs to the glycosyl hydrolase 63 family.</text>
</comment>
<dbReference type="Gene3D" id="1.50.10.10">
    <property type="match status" value="1"/>
</dbReference>
<dbReference type="InterPro" id="IPR008928">
    <property type="entry name" value="6-hairpin_glycosidase_sf"/>
</dbReference>
<dbReference type="AlphaFoldDB" id="A0A9D2MIL9"/>
<feature type="domain" description="Mannosylglycerate hydrolase MGH1-like glycoside hydrolase" evidence="4">
    <location>
        <begin position="526"/>
        <end position="768"/>
    </location>
</feature>
<evidence type="ECO:0000256" key="3">
    <source>
        <dbReference type="ARBA" id="ARBA00023295"/>
    </source>
</evidence>
<comment type="caution">
    <text evidence="5">The sequence shown here is derived from an EMBL/GenBank/DDBJ whole genome shotgun (WGS) entry which is preliminary data.</text>
</comment>
<name>A0A9D2MIL9_9FIRM</name>
<dbReference type="GO" id="GO:0004573">
    <property type="term" value="F:Glc3Man9GlcNAc2 oligosaccharide glucosidase activity"/>
    <property type="evidence" value="ECO:0007669"/>
    <property type="project" value="InterPro"/>
</dbReference>
<gene>
    <name evidence="5" type="ORF">IAA37_04550</name>
</gene>
<reference evidence="5" key="1">
    <citation type="journal article" date="2021" name="PeerJ">
        <title>Extensive microbial diversity within the chicken gut microbiome revealed by metagenomics and culture.</title>
        <authorList>
            <person name="Gilroy R."/>
            <person name="Ravi A."/>
            <person name="Getino M."/>
            <person name="Pursley I."/>
            <person name="Horton D.L."/>
            <person name="Alikhan N.F."/>
            <person name="Baker D."/>
            <person name="Gharbi K."/>
            <person name="Hall N."/>
            <person name="Watson M."/>
            <person name="Adriaenssens E.M."/>
            <person name="Foster-Nyarko E."/>
            <person name="Jarju S."/>
            <person name="Secka A."/>
            <person name="Antonio M."/>
            <person name="Oren A."/>
            <person name="Chaudhuri R.R."/>
            <person name="La Ragione R."/>
            <person name="Hildebrand F."/>
            <person name="Pallen M.J."/>
        </authorList>
    </citation>
    <scope>NUCLEOTIDE SEQUENCE</scope>
    <source>
        <strain evidence="5">CHK188-16595</strain>
    </source>
</reference>
<dbReference type="PANTHER" id="PTHR10412:SF11">
    <property type="entry name" value="MANNOSYL-OLIGOSACCHARIDE GLUCOSIDASE"/>
    <property type="match status" value="1"/>
</dbReference>
<dbReference type="InterPro" id="IPR054491">
    <property type="entry name" value="MGH1-like_GH"/>
</dbReference>
<evidence type="ECO:0000313" key="6">
    <source>
        <dbReference type="Proteomes" id="UP000823877"/>
    </source>
</evidence>
<evidence type="ECO:0000259" key="4">
    <source>
        <dbReference type="Pfam" id="PF22422"/>
    </source>
</evidence>
<dbReference type="Pfam" id="PF22422">
    <property type="entry name" value="MGH1-like_GH"/>
    <property type="match status" value="1"/>
</dbReference>
<evidence type="ECO:0000256" key="1">
    <source>
        <dbReference type="ARBA" id="ARBA00010833"/>
    </source>
</evidence>
<dbReference type="EMBL" id="DWXN01000010">
    <property type="protein sequence ID" value="HJB74929.1"/>
    <property type="molecule type" value="Genomic_DNA"/>
</dbReference>
<keyword evidence="2" id="KW-0378">Hydrolase</keyword>
<dbReference type="SUPFAM" id="SSF48208">
    <property type="entry name" value="Six-hairpin glycosidases"/>
    <property type="match status" value="1"/>
</dbReference>
<dbReference type="GO" id="GO:0009311">
    <property type="term" value="P:oligosaccharide metabolic process"/>
    <property type="evidence" value="ECO:0007669"/>
    <property type="project" value="InterPro"/>
</dbReference>
<organism evidence="5 6">
    <name type="scientific">Candidatus Eubacterium faecale</name>
    <dbReference type="NCBI Taxonomy" id="2838568"/>
    <lineage>
        <taxon>Bacteria</taxon>
        <taxon>Bacillati</taxon>
        <taxon>Bacillota</taxon>
        <taxon>Clostridia</taxon>
        <taxon>Eubacteriales</taxon>
        <taxon>Eubacteriaceae</taxon>
        <taxon>Eubacterium</taxon>
    </lineage>
</organism>
<dbReference type="Proteomes" id="UP000823877">
    <property type="component" value="Unassembled WGS sequence"/>
</dbReference>
<sequence length="894" mass="101133">MSEMNKTMPLWGPYSKKYMGISRVVDTDMPSGARFDFSVHPTVWNSSVPVPNVTFPSNYHLWNCKGDYSFYSYRYELMWKDMLYCDVSFSRIDAGAYLMRCAFVNHTPLKQNCILNGYSAMEYPKPFFAKLTTPQNALVISANDYKEYEYANPRPWDTENPDGMAKGQFADYHFTGGFGLGDRCENYHVPALGLKPFGCEAGDCVAYAAETGGFRNPVLTVRYRSATPGDAAFTLNGKKIVFPHSEELALASFDLDACNQIALGSLGTAGIELDVLVVTEKGEENGISVSLEKHGFVPQIRSEKCGKGIRVSLYYPEEDQTYYILTNSEKTRERTLDSGCLEDALPNRLSNGDPTYDELRRTFSESFSEKKSDEGFFHNVLVKSIFIDPNATHTEYMVISERPFDPLSDAEYEAIYQAASVPEDNGLNAQGRKYTLSTDILRSTLLTNVVYPVYKHGQNVIHFTPGKRWDSFYTWDSGIIGVGVLEFSPEKAKYILETYLSEDDNKDFAFLLHGSLVPTQFAQYLEMLKRAQDKKPLFALYDKMMRYYRFLAGEDGSTTAKFKNGLLTTYDYWYSCSGMDDYPAQVYMIDRQMMDKICPCISTSQIIRAAKIMKMAALALGKEEDAERLQRDIDHSTAALNALAWDEKCGYYSYTVYDEENKLCGYLRNEQGENMNKGMDGVYPLVAGAATPQRAARVLSHIKNPNEMWSKSGISAVDMSASYYFDDGYWNGNVWMSHQWFLWKTMFDLGEADFAFEIAKRALDMWKAETDFSYNTYECFGIKTQRGGWFHNFGGLSAPICVWANAYYKPGTVTSGFDVWTDKQETTENTADIAFKYYGSATAYTILVCLSDQYSYSVTLNGKAADYNEREPGMIEITLSSSVKEGEILISPRA</sequence>
<evidence type="ECO:0000256" key="2">
    <source>
        <dbReference type="ARBA" id="ARBA00022801"/>
    </source>
</evidence>
<dbReference type="GO" id="GO:0006487">
    <property type="term" value="P:protein N-linked glycosylation"/>
    <property type="evidence" value="ECO:0007669"/>
    <property type="project" value="TreeGrafter"/>
</dbReference>
<protein>
    <recommendedName>
        <fullName evidence="4">Mannosylglycerate hydrolase MGH1-like glycoside hydrolase domain-containing protein</fullName>
    </recommendedName>
</protein>
<evidence type="ECO:0000313" key="5">
    <source>
        <dbReference type="EMBL" id="HJB74929.1"/>
    </source>
</evidence>
<dbReference type="InterPro" id="IPR004888">
    <property type="entry name" value="Glycoside_hydrolase_63"/>
</dbReference>
<reference evidence="5" key="2">
    <citation type="submission" date="2021-04" db="EMBL/GenBank/DDBJ databases">
        <authorList>
            <person name="Gilroy R."/>
        </authorList>
    </citation>
    <scope>NUCLEOTIDE SEQUENCE</scope>
    <source>
        <strain evidence="5">CHK188-16595</strain>
    </source>
</reference>